<name>A0A0E9RDE6_ANGAN</name>
<dbReference type="AlphaFoldDB" id="A0A0E9RDE6"/>
<dbReference type="EMBL" id="GBXM01082234">
    <property type="protein sequence ID" value="JAH26343.1"/>
    <property type="molecule type" value="Transcribed_RNA"/>
</dbReference>
<proteinExistence type="predicted"/>
<accession>A0A0E9RDE6</accession>
<sequence length="68" mass="8095">MLRMDLQMHYSVRGTHYFAETQYFCLTTFCFFSLPSYIKNQYIRNHLMTPNLQLNFGGKPQTAIDITH</sequence>
<protein>
    <submittedName>
        <fullName evidence="1">Uncharacterized protein</fullName>
    </submittedName>
</protein>
<reference evidence="1" key="2">
    <citation type="journal article" date="2015" name="Fish Shellfish Immunol.">
        <title>Early steps in the European eel (Anguilla anguilla)-Vibrio vulnificus interaction in the gills: Role of the RtxA13 toxin.</title>
        <authorList>
            <person name="Callol A."/>
            <person name="Pajuelo D."/>
            <person name="Ebbesson L."/>
            <person name="Teles M."/>
            <person name="MacKenzie S."/>
            <person name="Amaro C."/>
        </authorList>
    </citation>
    <scope>NUCLEOTIDE SEQUENCE</scope>
</reference>
<organism evidence="1">
    <name type="scientific">Anguilla anguilla</name>
    <name type="common">European freshwater eel</name>
    <name type="synonym">Muraena anguilla</name>
    <dbReference type="NCBI Taxonomy" id="7936"/>
    <lineage>
        <taxon>Eukaryota</taxon>
        <taxon>Metazoa</taxon>
        <taxon>Chordata</taxon>
        <taxon>Craniata</taxon>
        <taxon>Vertebrata</taxon>
        <taxon>Euteleostomi</taxon>
        <taxon>Actinopterygii</taxon>
        <taxon>Neopterygii</taxon>
        <taxon>Teleostei</taxon>
        <taxon>Anguilliformes</taxon>
        <taxon>Anguillidae</taxon>
        <taxon>Anguilla</taxon>
    </lineage>
</organism>
<evidence type="ECO:0000313" key="1">
    <source>
        <dbReference type="EMBL" id="JAH26343.1"/>
    </source>
</evidence>
<reference evidence="1" key="1">
    <citation type="submission" date="2014-11" db="EMBL/GenBank/DDBJ databases">
        <authorList>
            <person name="Amaro Gonzalez C."/>
        </authorList>
    </citation>
    <scope>NUCLEOTIDE SEQUENCE</scope>
</reference>